<sequence>MYCVTNDRISGLSCLLGCVLVQLSYGYFYTIGNAFSIFTNSRTRKYGNIHHCLLDSKQFVWDQKWHGLTNITYRFFRVSGNAVGWINVPKSSRIVCYLVELFHTLRGNCAYLFYHTKRFCWRSYHLWRVKRIWIRIWLFRTYFLFRCVVSQTSRTYCGHRNRGLCSWWVCIHTYSDRLHQPSQHKNRQRNPV</sequence>
<evidence type="ECO:0000313" key="2">
    <source>
        <dbReference type="Proteomes" id="UP000822476"/>
    </source>
</evidence>
<protein>
    <submittedName>
        <fullName evidence="1">Uncharacterized protein</fullName>
    </submittedName>
</protein>
<evidence type="ECO:0000313" key="1">
    <source>
        <dbReference type="EMBL" id="KAF7260144.1"/>
    </source>
</evidence>
<feature type="non-terminal residue" evidence="1">
    <location>
        <position position="192"/>
    </location>
</feature>
<dbReference type="AlphaFoldDB" id="A0A8S9Z000"/>
<proteinExistence type="predicted"/>
<dbReference type="EMBL" id="JTDE01000874">
    <property type="protein sequence ID" value="KAF7260144.1"/>
    <property type="molecule type" value="Genomic_DNA"/>
</dbReference>
<reference evidence="1" key="1">
    <citation type="submission" date="2019-07" db="EMBL/GenBank/DDBJ databases">
        <title>Annotation for the trematode Paragonimus miyazaki's.</title>
        <authorList>
            <person name="Choi Y.-J."/>
        </authorList>
    </citation>
    <scope>NUCLEOTIDE SEQUENCE</scope>
    <source>
        <strain evidence="1">Japan</strain>
    </source>
</reference>
<gene>
    <name evidence="1" type="ORF">EG68_02606</name>
</gene>
<comment type="caution">
    <text evidence="1">The sequence shown here is derived from an EMBL/GenBank/DDBJ whole genome shotgun (WGS) entry which is preliminary data.</text>
</comment>
<keyword evidence="2" id="KW-1185">Reference proteome</keyword>
<name>A0A8S9Z000_9TREM</name>
<dbReference type="Proteomes" id="UP000822476">
    <property type="component" value="Unassembled WGS sequence"/>
</dbReference>
<organism evidence="1 2">
    <name type="scientific">Paragonimus skrjabini miyazakii</name>
    <dbReference type="NCBI Taxonomy" id="59628"/>
    <lineage>
        <taxon>Eukaryota</taxon>
        <taxon>Metazoa</taxon>
        <taxon>Spiralia</taxon>
        <taxon>Lophotrochozoa</taxon>
        <taxon>Platyhelminthes</taxon>
        <taxon>Trematoda</taxon>
        <taxon>Digenea</taxon>
        <taxon>Plagiorchiida</taxon>
        <taxon>Troglotremata</taxon>
        <taxon>Troglotrematidae</taxon>
        <taxon>Paragonimus</taxon>
    </lineage>
</organism>
<accession>A0A8S9Z000</accession>